<gene>
    <name evidence="1" type="ORF">L6452_36290</name>
</gene>
<name>A0ACB8Y8U3_ARCLA</name>
<reference evidence="1 2" key="2">
    <citation type="journal article" date="2022" name="Mol. Ecol. Resour.">
        <title>The genomes of chicory, endive, great burdock and yacon provide insights into Asteraceae paleo-polyploidization history and plant inulin production.</title>
        <authorList>
            <person name="Fan W."/>
            <person name="Wang S."/>
            <person name="Wang H."/>
            <person name="Wang A."/>
            <person name="Jiang F."/>
            <person name="Liu H."/>
            <person name="Zhao H."/>
            <person name="Xu D."/>
            <person name="Zhang Y."/>
        </authorList>
    </citation>
    <scope>NUCLEOTIDE SEQUENCE [LARGE SCALE GENOMIC DNA]</scope>
    <source>
        <strain evidence="2">cv. Niubang</strain>
    </source>
</reference>
<dbReference type="EMBL" id="CM042059">
    <property type="protein sequence ID" value="KAI3681491.1"/>
    <property type="molecule type" value="Genomic_DNA"/>
</dbReference>
<evidence type="ECO:0000313" key="2">
    <source>
        <dbReference type="Proteomes" id="UP001055879"/>
    </source>
</evidence>
<protein>
    <submittedName>
        <fullName evidence="1">Uncharacterized protein</fullName>
    </submittedName>
</protein>
<evidence type="ECO:0000313" key="1">
    <source>
        <dbReference type="EMBL" id="KAI3681491.1"/>
    </source>
</evidence>
<keyword evidence="2" id="KW-1185">Reference proteome</keyword>
<accession>A0ACB8Y8U3</accession>
<proteinExistence type="predicted"/>
<organism evidence="1 2">
    <name type="scientific">Arctium lappa</name>
    <name type="common">Greater burdock</name>
    <name type="synonym">Lappa major</name>
    <dbReference type="NCBI Taxonomy" id="4217"/>
    <lineage>
        <taxon>Eukaryota</taxon>
        <taxon>Viridiplantae</taxon>
        <taxon>Streptophyta</taxon>
        <taxon>Embryophyta</taxon>
        <taxon>Tracheophyta</taxon>
        <taxon>Spermatophyta</taxon>
        <taxon>Magnoliopsida</taxon>
        <taxon>eudicotyledons</taxon>
        <taxon>Gunneridae</taxon>
        <taxon>Pentapetalae</taxon>
        <taxon>asterids</taxon>
        <taxon>campanulids</taxon>
        <taxon>Asterales</taxon>
        <taxon>Asteraceae</taxon>
        <taxon>Carduoideae</taxon>
        <taxon>Cardueae</taxon>
        <taxon>Arctiinae</taxon>
        <taxon>Arctium</taxon>
    </lineage>
</organism>
<reference evidence="2" key="1">
    <citation type="journal article" date="2022" name="Mol. Ecol. Resour.">
        <title>The genomes of chicory, endive, great burdock and yacon provide insights into Asteraceae palaeo-polyploidization history and plant inulin production.</title>
        <authorList>
            <person name="Fan W."/>
            <person name="Wang S."/>
            <person name="Wang H."/>
            <person name="Wang A."/>
            <person name="Jiang F."/>
            <person name="Liu H."/>
            <person name="Zhao H."/>
            <person name="Xu D."/>
            <person name="Zhang Y."/>
        </authorList>
    </citation>
    <scope>NUCLEOTIDE SEQUENCE [LARGE SCALE GENOMIC DNA]</scope>
    <source>
        <strain evidence="2">cv. Niubang</strain>
    </source>
</reference>
<comment type="caution">
    <text evidence="1">The sequence shown here is derived from an EMBL/GenBank/DDBJ whole genome shotgun (WGS) entry which is preliminary data.</text>
</comment>
<dbReference type="Proteomes" id="UP001055879">
    <property type="component" value="Linkage Group LG13"/>
</dbReference>
<sequence>MLDISLVHDFQNGQAQNSGSGRGGGRGFRGGGSSFRGRGRGRGRGGKTTTIGQPKPQCMAWCELCRVDCNTLEILENHKNGKKHKKNLKVQEELQKLAAAKTQETQMAAPEKPENSGLTKVESQVVESQEQGGGLKRKMRDGEKKSAEPSKKPKEIIPFICELCDVKCESAPTFDSHLKGKKHAFNLQRFQEQQASLGQAALQALYPALEVLYPALLQALSQTNANASTSAANGGLDQQVLQWLQAYLPQTGPAVLPQGPESAPAPTFEAQGPNQEATTEEGVNQVEPTVKIEDQVEPMTKIEDQVEPMTKIEDQVEPMTKIEDQVEPMTKIEDQVESESKAAETNQ</sequence>